<comment type="caution">
    <text evidence="1">The sequence shown here is derived from an EMBL/GenBank/DDBJ whole genome shotgun (WGS) entry which is preliminary data.</text>
</comment>
<sequence>MRGLRTDFGRWVWTEQKGAIQVAVPDTGQGLARGLYAAAVGAEGERFELAEDVAENLAAACDRLVEDLRKAMATGHSVTEVNGFPELPSGRGLAVGFGDKGRQFLDTVAAFQETALLFKAAYLAAGRKLADAEAANRAALELVTEYLDPR</sequence>
<proteinExistence type="predicted"/>
<name>A0A543F8P0_9NOCA</name>
<organism evidence="1 2">
    <name type="scientific">Nocardia bhagyanarayanae</name>
    <dbReference type="NCBI Taxonomy" id="1215925"/>
    <lineage>
        <taxon>Bacteria</taxon>
        <taxon>Bacillati</taxon>
        <taxon>Actinomycetota</taxon>
        <taxon>Actinomycetes</taxon>
        <taxon>Mycobacteriales</taxon>
        <taxon>Nocardiaceae</taxon>
        <taxon>Nocardia</taxon>
    </lineage>
</organism>
<protein>
    <submittedName>
        <fullName evidence="1">Uncharacterized protein</fullName>
    </submittedName>
</protein>
<evidence type="ECO:0000313" key="1">
    <source>
        <dbReference type="EMBL" id="TQM30192.1"/>
    </source>
</evidence>
<evidence type="ECO:0000313" key="2">
    <source>
        <dbReference type="Proteomes" id="UP000316331"/>
    </source>
</evidence>
<accession>A0A543F8P0</accession>
<dbReference type="RefSeq" id="WP_246123929.1">
    <property type="nucleotide sequence ID" value="NZ_VFPG01000001.1"/>
</dbReference>
<gene>
    <name evidence="1" type="ORF">FB390_1811</name>
</gene>
<dbReference type="AlphaFoldDB" id="A0A543F8P0"/>
<reference evidence="1 2" key="1">
    <citation type="submission" date="2019-06" db="EMBL/GenBank/DDBJ databases">
        <title>Sequencing the genomes of 1000 actinobacteria strains.</title>
        <authorList>
            <person name="Klenk H.-P."/>
        </authorList>
    </citation>
    <scope>NUCLEOTIDE SEQUENCE [LARGE SCALE GENOMIC DNA]</scope>
    <source>
        <strain evidence="1 2">DSM 103495</strain>
    </source>
</reference>
<dbReference type="Proteomes" id="UP000316331">
    <property type="component" value="Unassembled WGS sequence"/>
</dbReference>
<dbReference type="EMBL" id="VFPG01000001">
    <property type="protein sequence ID" value="TQM30192.1"/>
    <property type="molecule type" value="Genomic_DNA"/>
</dbReference>
<keyword evidence="2" id="KW-1185">Reference proteome</keyword>